<gene>
    <name evidence="2" type="ORF">DV515_00011429</name>
</gene>
<keyword evidence="3" id="KW-1185">Reference proteome</keyword>
<comment type="caution">
    <text evidence="2">The sequence shown here is derived from an EMBL/GenBank/DDBJ whole genome shotgun (WGS) entry which is preliminary data.</text>
</comment>
<evidence type="ECO:0000313" key="3">
    <source>
        <dbReference type="Proteomes" id="UP000276834"/>
    </source>
</evidence>
<sequence>MAAAAARGRARLGGRAGASCPGAPSWRPAERRSRPFPVPPRESLRPSPAHPRSVRNKTACCDNHL</sequence>
<feature type="region of interest" description="Disordered" evidence="1">
    <location>
        <begin position="1"/>
        <end position="65"/>
    </location>
</feature>
<organism evidence="2 3">
    <name type="scientific">Chloebia gouldiae</name>
    <name type="common">Gouldian finch</name>
    <name type="synonym">Erythrura gouldiae</name>
    <dbReference type="NCBI Taxonomy" id="44316"/>
    <lineage>
        <taxon>Eukaryota</taxon>
        <taxon>Metazoa</taxon>
        <taxon>Chordata</taxon>
        <taxon>Craniata</taxon>
        <taxon>Vertebrata</taxon>
        <taxon>Euteleostomi</taxon>
        <taxon>Archelosauria</taxon>
        <taxon>Archosauria</taxon>
        <taxon>Dinosauria</taxon>
        <taxon>Saurischia</taxon>
        <taxon>Theropoda</taxon>
        <taxon>Coelurosauria</taxon>
        <taxon>Aves</taxon>
        <taxon>Neognathae</taxon>
        <taxon>Neoaves</taxon>
        <taxon>Telluraves</taxon>
        <taxon>Australaves</taxon>
        <taxon>Passeriformes</taxon>
        <taxon>Passeroidea</taxon>
        <taxon>Passeridae</taxon>
        <taxon>Chloebia</taxon>
    </lineage>
</organism>
<reference evidence="2 3" key="1">
    <citation type="journal article" date="2018" name="Proc. R. Soc. B">
        <title>A non-coding region near Follistatin controls head colour polymorphism in the Gouldian finch.</title>
        <authorList>
            <person name="Toomey M.B."/>
            <person name="Marques C.I."/>
            <person name="Andrade P."/>
            <person name="Araujo P.M."/>
            <person name="Sabatino S."/>
            <person name="Gazda M.A."/>
            <person name="Afonso S."/>
            <person name="Lopes R.J."/>
            <person name="Corbo J.C."/>
            <person name="Carneiro M."/>
        </authorList>
    </citation>
    <scope>NUCLEOTIDE SEQUENCE [LARGE SCALE GENOMIC DNA]</scope>
    <source>
        <strain evidence="2">Red01</strain>
        <tissue evidence="2">Muscle</tissue>
    </source>
</reference>
<name>A0A3L8S683_CHLGU</name>
<proteinExistence type="predicted"/>
<evidence type="ECO:0000313" key="2">
    <source>
        <dbReference type="EMBL" id="RLV97747.1"/>
    </source>
</evidence>
<accession>A0A3L8S683</accession>
<dbReference type="Proteomes" id="UP000276834">
    <property type="component" value="Unassembled WGS sequence"/>
</dbReference>
<protein>
    <submittedName>
        <fullName evidence="2">Uncharacterized protein</fullName>
    </submittedName>
</protein>
<dbReference type="EMBL" id="QUSF01000052">
    <property type="protein sequence ID" value="RLV97747.1"/>
    <property type="molecule type" value="Genomic_DNA"/>
</dbReference>
<dbReference type="AlphaFoldDB" id="A0A3L8S683"/>
<evidence type="ECO:0000256" key="1">
    <source>
        <dbReference type="SAM" id="MobiDB-lite"/>
    </source>
</evidence>